<protein>
    <recommendedName>
        <fullName evidence="3">Retron-type reverse transcriptase</fullName>
    </recommendedName>
</protein>
<dbReference type="AlphaFoldDB" id="A0A484ZMQ5"/>
<evidence type="ECO:0000313" key="2">
    <source>
        <dbReference type="Proteomes" id="UP000373449"/>
    </source>
</evidence>
<gene>
    <name evidence="1" type="ORF">NCTC12282_03670</name>
</gene>
<sequence>MPDPAVDRTAARASTVRNTSKVIRAARKAYNVSTRCFANRIIALSVVLISRAITPESISRPFTHRYNLMFKIRYSSTLSGSSCTTVSKTVALFMRLNSALLAVPHSVHSWPHSTYMRWMLTLPTSRIWTTHAIWMTFSSSAKTRWQLRRAVRKLNQFFNQYGFRQHPDKTFIGPTRKGTDWMGYWLTDQGVQSVAPRALANHLTKLRRLYEQTRHLPARQQQARVAGYIGRWYLVFFS</sequence>
<reference evidence="1 2" key="1">
    <citation type="submission" date="2019-03" db="EMBL/GenBank/DDBJ databases">
        <authorList>
            <consortium name="Pathogen Informatics"/>
        </authorList>
    </citation>
    <scope>NUCLEOTIDE SEQUENCE [LARGE SCALE GENOMIC DNA]</scope>
    <source>
        <strain evidence="1 2">NCTC12282</strain>
    </source>
</reference>
<organism evidence="1 2">
    <name type="scientific">Budvicia aquatica</name>
    <dbReference type="NCBI Taxonomy" id="82979"/>
    <lineage>
        <taxon>Bacteria</taxon>
        <taxon>Pseudomonadati</taxon>
        <taxon>Pseudomonadota</taxon>
        <taxon>Gammaproteobacteria</taxon>
        <taxon>Enterobacterales</taxon>
        <taxon>Budviciaceae</taxon>
        <taxon>Budvicia</taxon>
    </lineage>
</organism>
<accession>A0A484ZMQ5</accession>
<evidence type="ECO:0000313" key="1">
    <source>
        <dbReference type="EMBL" id="VFS49208.1"/>
    </source>
</evidence>
<evidence type="ECO:0008006" key="3">
    <source>
        <dbReference type="Google" id="ProtNLM"/>
    </source>
</evidence>
<dbReference type="EMBL" id="CAADJA010000002">
    <property type="protein sequence ID" value="VFS49208.1"/>
    <property type="molecule type" value="Genomic_DNA"/>
</dbReference>
<name>A0A484ZMQ5_9GAMM</name>
<proteinExistence type="predicted"/>
<dbReference type="Proteomes" id="UP000373449">
    <property type="component" value="Unassembled WGS sequence"/>
</dbReference>